<sequence length="236" mass="27044">MAGYVRSYRLKARFLHPDNHCFMVSTRSGNNYTLPDHNQLNNIFKSNPQVQQSTTMEKFDLSNQDLCCMISDMQNQVKNLQLQLNDQKASKNMASLSYQPAITKNHTYKNFMKNAAVFAKTNKLNQNGILFDSWQDNLNRNLDLIFPVFSDFFDSPSNFNLITPQEQLAVRQLILKSCTDNLVNSLQLKGTSAKEVFEDILARCGGLDHNSCISSNNFLVHKMLMAWQYKHPYGAL</sequence>
<organism evidence="2 3">
    <name type="scientific">Phakopsora pachyrhizi</name>
    <name type="common">Asian soybean rust disease fungus</name>
    <dbReference type="NCBI Taxonomy" id="170000"/>
    <lineage>
        <taxon>Eukaryota</taxon>
        <taxon>Fungi</taxon>
        <taxon>Dikarya</taxon>
        <taxon>Basidiomycota</taxon>
        <taxon>Pucciniomycotina</taxon>
        <taxon>Pucciniomycetes</taxon>
        <taxon>Pucciniales</taxon>
        <taxon>Phakopsoraceae</taxon>
        <taxon>Phakopsora</taxon>
    </lineage>
</organism>
<evidence type="ECO:0000313" key="3">
    <source>
        <dbReference type="Proteomes" id="UP001153365"/>
    </source>
</evidence>
<gene>
    <name evidence="2" type="ORF">PPACK8108_LOCUS8169</name>
</gene>
<protein>
    <submittedName>
        <fullName evidence="2">Uncharacterized protein</fullName>
    </submittedName>
</protein>
<accession>A0AAV0AWU6</accession>
<evidence type="ECO:0000256" key="1">
    <source>
        <dbReference type="SAM" id="Coils"/>
    </source>
</evidence>
<keyword evidence="1" id="KW-0175">Coiled coil</keyword>
<name>A0AAV0AWU6_PHAPC</name>
<feature type="coiled-coil region" evidence="1">
    <location>
        <begin position="63"/>
        <end position="90"/>
    </location>
</feature>
<comment type="caution">
    <text evidence="2">The sequence shown here is derived from an EMBL/GenBank/DDBJ whole genome shotgun (WGS) entry which is preliminary data.</text>
</comment>
<dbReference type="Proteomes" id="UP001153365">
    <property type="component" value="Unassembled WGS sequence"/>
</dbReference>
<reference evidence="2" key="1">
    <citation type="submission" date="2022-06" db="EMBL/GenBank/DDBJ databases">
        <authorList>
            <consortium name="SYNGENTA / RWTH Aachen University"/>
        </authorList>
    </citation>
    <scope>NUCLEOTIDE SEQUENCE</scope>
</reference>
<dbReference type="AlphaFoldDB" id="A0AAV0AWU6"/>
<evidence type="ECO:0000313" key="2">
    <source>
        <dbReference type="EMBL" id="CAH7673283.1"/>
    </source>
</evidence>
<keyword evidence="3" id="KW-1185">Reference proteome</keyword>
<dbReference type="EMBL" id="CALTRL010001657">
    <property type="protein sequence ID" value="CAH7673283.1"/>
    <property type="molecule type" value="Genomic_DNA"/>
</dbReference>
<proteinExistence type="predicted"/>